<evidence type="ECO:0000313" key="2">
    <source>
        <dbReference type="Proteomes" id="UP000828390"/>
    </source>
</evidence>
<reference evidence="1" key="2">
    <citation type="submission" date="2020-11" db="EMBL/GenBank/DDBJ databases">
        <authorList>
            <person name="McCartney M.A."/>
            <person name="Auch B."/>
            <person name="Kono T."/>
            <person name="Mallez S."/>
            <person name="Becker A."/>
            <person name="Gohl D.M."/>
            <person name="Silverstein K.A.T."/>
            <person name="Koren S."/>
            <person name="Bechman K.B."/>
            <person name="Herman A."/>
            <person name="Abrahante J.E."/>
            <person name="Garbe J."/>
        </authorList>
    </citation>
    <scope>NUCLEOTIDE SEQUENCE</scope>
    <source>
        <strain evidence="1">Duluth1</strain>
        <tissue evidence="1">Whole animal</tissue>
    </source>
</reference>
<reference evidence="1" key="1">
    <citation type="journal article" date="2019" name="bioRxiv">
        <title>The Genome of the Zebra Mussel, Dreissena polymorpha: A Resource for Invasive Species Research.</title>
        <authorList>
            <person name="McCartney M.A."/>
            <person name="Auch B."/>
            <person name="Kono T."/>
            <person name="Mallez S."/>
            <person name="Zhang Y."/>
            <person name="Obille A."/>
            <person name="Becker A."/>
            <person name="Abrahante J.E."/>
            <person name="Garbe J."/>
            <person name="Badalamenti J.P."/>
            <person name="Herman A."/>
            <person name="Mangelson H."/>
            <person name="Liachko I."/>
            <person name="Sullivan S."/>
            <person name="Sone E.D."/>
            <person name="Koren S."/>
            <person name="Silverstein K.A.T."/>
            <person name="Beckman K.B."/>
            <person name="Gohl D.M."/>
        </authorList>
    </citation>
    <scope>NUCLEOTIDE SEQUENCE</scope>
    <source>
        <strain evidence="1">Duluth1</strain>
        <tissue evidence="1">Whole animal</tissue>
    </source>
</reference>
<organism evidence="1 2">
    <name type="scientific">Dreissena polymorpha</name>
    <name type="common">Zebra mussel</name>
    <name type="synonym">Mytilus polymorpha</name>
    <dbReference type="NCBI Taxonomy" id="45954"/>
    <lineage>
        <taxon>Eukaryota</taxon>
        <taxon>Metazoa</taxon>
        <taxon>Spiralia</taxon>
        <taxon>Lophotrochozoa</taxon>
        <taxon>Mollusca</taxon>
        <taxon>Bivalvia</taxon>
        <taxon>Autobranchia</taxon>
        <taxon>Heteroconchia</taxon>
        <taxon>Euheterodonta</taxon>
        <taxon>Imparidentia</taxon>
        <taxon>Neoheterodontei</taxon>
        <taxon>Myida</taxon>
        <taxon>Dreissenoidea</taxon>
        <taxon>Dreissenidae</taxon>
        <taxon>Dreissena</taxon>
    </lineage>
</organism>
<name>A0A9D4QTG0_DREPO</name>
<sequence>MHLVGHANPSLWNVISCLHKDSAITAAEEYRYKQGELVAAMKACPEGDPS</sequence>
<proteinExistence type="predicted"/>
<gene>
    <name evidence="1" type="ORF">DPMN_116323</name>
</gene>
<dbReference type="EMBL" id="JAIWYP010000004">
    <property type="protein sequence ID" value="KAH3842819.1"/>
    <property type="molecule type" value="Genomic_DNA"/>
</dbReference>
<comment type="caution">
    <text evidence="1">The sequence shown here is derived from an EMBL/GenBank/DDBJ whole genome shotgun (WGS) entry which is preliminary data.</text>
</comment>
<accession>A0A9D4QTG0</accession>
<dbReference type="Proteomes" id="UP000828390">
    <property type="component" value="Unassembled WGS sequence"/>
</dbReference>
<protein>
    <submittedName>
        <fullName evidence="1">Uncharacterized protein</fullName>
    </submittedName>
</protein>
<evidence type="ECO:0000313" key="1">
    <source>
        <dbReference type="EMBL" id="KAH3842819.1"/>
    </source>
</evidence>
<dbReference type="AlphaFoldDB" id="A0A9D4QTG0"/>
<keyword evidence="2" id="KW-1185">Reference proteome</keyword>